<protein>
    <submittedName>
        <fullName evidence="2">Uncharacterized protein</fullName>
    </submittedName>
</protein>
<dbReference type="RefSeq" id="WP_160309514.1">
    <property type="nucleotide sequence ID" value="NZ_JAJA02000001.1"/>
</dbReference>
<evidence type="ECO:0000256" key="1">
    <source>
        <dbReference type="SAM" id="MobiDB-lite"/>
    </source>
</evidence>
<dbReference type="EMBL" id="JAJA02000001">
    <property type="protein sequence ID" value="KWS06458.1"/>
    <property type="molecule type" value="Genomic_DNA"/>
</dbReference>
<dbReference type="Proteomes" id="UP000023435">
    <property type="component" value="Unassembled WGS sequence"/>
</dbReference>
<gene>
    <name evidence="2" type="ORF">AZ78_4014</name>
</gene>
<dbReference type="AlphaFoldDB" id="A0A120AHN2"/>
<organism evidence="2 3">
    <name type="scientific">Lysobacter capsici AZ78</name>
    <dbReference type="NCBI Taxonomy" id="1444315"/>
    <lineage>
        <taxon>Bacteria</taxon>
        <taxon>Pseudomonadati</taxon>
        <taxon>Pseudomonadota</taxon>
        <taxon>Gammaproteobacteria</taxon>
        <taxon>Lysobacterales</taxon>
        <taxon>Lysobacteraceae</taxon>
        <taxon>Lysobacter</taxon>
    </lineage>
</organism>
<keyword evidence="3" id="KW-1185">Reference proteome</keyword>
<accession>A0A120AHN2</accession>
<evidence type="ECO:0000313" key="3">
    <source>
        <dbReference type="Proteomes" id="UP000023435"/>
    </source>
</evidence>
<reference evidence="2 3" key="1">
    <citation type="journal article" date="2014" name="Genome Announc.">
        <title>Draft Genome Sequence of Lysobacter capsici AZ78, a Bacterium Antagonistic to Plant-Pathogenic Oomycetes.</title>
        <authorList>
            <person name="Puopolo G."/>
            <person name="Sonego P."/>
            <person name="Engelen K."/>
            <person name="Pertot I."/>
        </authorList>
    </citation>
    <scope>NUCLEOTIDE SEQUENCE [LARGE SCALE GENOMIC DNA]</scope>
    <source>
        <strain evidence="2 3">AZ78</strain>
    </source>
</reference>
<comment type="caution">
    <text evidence="2">The sequence shown here is derived from an EMBL/GenBank/DDBJ whole genome shotgun (WGS) entry which is preliminary data.</text>
</comment>
<proteinExistence type="predicted"/>
<feature type="region of interest" description="Disordered" evidence="1">
    <location>
        <begin position="15"/>
        <end position="41"/>
    </location>
</feature>
<evidence type="ECO:0000313" key="2">
    <source>
        <dbReference type="EMBL" id="KWS06458.1"/>
    </source>
</evidence>
<feature type="compositionally biased region" description="Basic and acidic residues" evidence="1">
    <location>
        <begin position="15"/>
        <end position="35"/>
    </location>
</feature>
<sequence length="54" mass="6175">MRKFFCPSSTSRVERVDKTLAQRRDDKNNSDDNADRALQNRSLSSCKPDALNCI</sequence>
<name>A0A120AHN2_9GAMM</name>